<reference evidence="1" key="1">
    <citation type="submission" date="2020-05" db="UniProtKB">
        <authorList>
            <consortium name="EnsemblMetazoa"/>
        </authorList>
    </citation>
    <scope>IDENTIFICATION</scope>
    <source>
        <strain evidence="1">MAF</strain>
    </source>
</reference>
<protein>
    <submittedName>
        <fullName evidence="1">Uncharacterized protein</fullName>
    </submittedName>
</protein>
<dbReference type="AlphaFoldDB" id="A0A182USR2"/>
<dbReference type="Proteomes" id="UP000075903">
    <property type="component" value="Unassembled WGS sequence"/>
</dbReference>
<sequence length="161" mass="17508">MASSDSVSSITSVTLSRLARTFWTKGLSLRDNRRRVTSSSSDFWNFPGDRLSIENEGDDFRWEPLLVQFRPFESDAASSDRSSSSMLSGSRFTAGSAVLVSGTVAGATDDGGGGGIASFPRPSMPMYKGAWCEYAGSFEMLMSAKSRKLENCSSFWGFCTR</sequence>
<dbReference type="EnsemblMetazoa" id="AMEM002983-RA">
    <property type="protein sequence ID" value="AMEM002983-PA"/>
    <property type="gene ID" value="AMEM002983"/>
</dbReference>
<dbReference type="VEuPathDB" id="VectorBase:AMEM002983"/>
<evidence type="ECO:0000313" key="1">
    <source>
        <dbReference type="EnsemblMetazoa" id="AMEM002983-PA"/>
    </source>
</evidence>
<accession>A0A182USR2</accession>
<proteinExistence type="predicted"/>
<keyword evidence="2" id="KW-1185">Reference proteome</keyword>
<name>A0A182USR2_ANOME</name>
<evidence type="ECO:0000313" key="2">
    <source>
        <dbReference type="Proteomes" id="UP000075903"/>
    </source>
</evidence>
<organism evidence="1 2">
    <name type="scientific">Anopheles merus</name>
    <name type="common">Mosquito</name>
    <dbReference type="NCBI Taxonomy" id="30066"/>
    <lineage>
        <taxon>Eukaryota</taxon>
        <taxon>Metazoa</taxon>
        <taxon>Ecdysozoa</taxon>
        <taxon>Arthropoda</taxon>
        <taxon>Hexapoda</taxon>
        <taxon>Insecta</taxon>
        <taxon>Pterygota</taxon>
        <taxon>Neoptera</taxon>
        <taxon>Endopterygota</taxon>
        <taxon>Diptera</taxon>
        <taxon>Nematocera</taxon>
        <taxon>Culicoidea</taxon>
        <taxon>Culicidae</taxon>
        <taxon>Anophelinae</taxon>
        <taxon>Anopheles</taxon>
    </lineage>
</organism>